<sequence length="270" mass="31590">MIEVKDNKLWVNGKDVYPDLEAYEEPVQFVDENNKQYRFFECYSKTTKHQPETLIACEGKLLKKDGFYEEIATYKNILYEIRSEMESMEEGYETEVPKNVQKFHRILRKLLDSNLDSNAQEIIREVDHLFNIVMICEKIEAEATKEIFSLLDNSGETLSFDKNDLNKLNRLFADIVVYPLYHEAALEKYRHKDAMEKMLDFITTKQIKLGFFDKIIAVQVLKDAIKSAETDPDLQELMPHLRGGLYSTTDREAIVDAVVKLLEQEARERV</sequence>
<dbReference type="EMBL" id="LDJR01000049">
    <property type="protein sequence ID" value="OAK70726.1"/>
    <property type="molecule type" value="Genomic_DNA"/>
</dbReference>
<organism evidence="1 2">
    <name type="scientific">Lederbergia galactosidilytica</name>
    <dbReference type="NCBI Taxonomy" id="217031"/>
    <lineage>
        <taxon>Bacteria</taxon>
        <taxon>Bacillati</taxon>
        <taxon>Bacillota</taxon>
        <taxon>Bacilli</taxon>
        <taxon>Bacillales</taxon>
        <taxon>Bacillaceae</taxon>
        <taxon>Lederbergia</taxon>
    </lineage>
</organism>
<accession>A0A177ZS01</accession>
<dbReference type="AlphaFoldDB" id="A0A177ZS01"/>
<name>A0A177ZS01_9BACI</name>
<evidence type="ECO:0000313" key="1">
    <source>
        <dbReference type="EMBL" id="OAK70726.1"/>
    </source>
</evidence>
<dbReference type="Proteomes" id="UP000077881">
    <property type="component" value="Unassembled WGS sequence"/>
</dbReference>
<reference evidence="1 2" key="1">
    <citation type="submission" date="2015-05" db="EMBL/GenBank/DDBJ databases">
        <title>Comparison of genome.</title>
        <authorList>
            <person name="Zheng Z."/>
            <person name="Sun M."/>
        </authorList>
    </citation>
    <scope>NUCLEOTIDE SEQUENCE [LARGE SCALE GENOMIC DNA]</scope>
    <source>
        <strain evidence="1 2">G25-74</strain>
    </source>
</reference>
<keyword evidence="2" id="KW-1185">Reference proteome</keyword>
<dbReference type="RefSeq" id="WP_064468203.1">
    <property type="nucleotide sequence ID" value="NZ_LDJR01000049.1"/>
</dbReference>
<comment type="caution">
    <text evidence="1">The sequence shown here is derived from an EMBL/GenBank/DDBJ whole genome shotgun (WGS) entry which is preliminary data.</text>
</comment>
<dbReference type="PATRIC" id="fig|217031.6.peg.2606"/>
<proteinExistence type="predicted"/>
<gene>
    <name evidence="1" type="ORF">ABB05_12160</name>
</gene>
<protein>
    <submittedName>
        <fullName evidence="1">Uncharacterized protein</fullName>
    </submittedName>
</protein>
<evidence type="ECO:0000313" key="2">
    <source>
        <dbReference type="Proteomes" id="UP000077881"/>
    </source>
</evidence>